<evidence type="ECO:0000256" key="3">
    <source>
        <dbReference type="ARBA" id="ARBA00023080"/>
    </source>
</evidence>
<dbReference type="EMBL" id="QKZQ01000005">
    <property type="protein sequence ID" value="PZX45857.1"/>
    <property type="molecule type" value="Genomic_DNA"/>
</dbReference>
<dbReference type="AlphaFoldDB" id="A0A2W7QPP7"/>
<dbReference type="PANTHER" id="PTHR43213:SF5">
    <property type="entry name" value="BIFUNCTIONAL DTTP_UTP PYROPHOSPHATASE_METHYLTRANSFERASE PROTEIN-RELATED"/>
    <property type="match status" value="1"/>
</dbReference>
<evidence type="ECO:0000256" key="4">
    <source>
        <dbReference type="HAMAP-Rule" id="MF_00528"/>
    </source>
</evidence>
<accession>A0A2W7QPP7</accession>
<dbReference type="InterPro" id="IPR029001">
    <property type="entry name" value="ITPase-like_fam"/>
</dbReference>
<evidence type="ECO:0000313" key="5">
    <source>
        <dbReference type="EMBL" id="PZX45857.1"/>
    </source>
</evidence>
<dbReference type="GO" id="GO:0005737">
    <property type="term" value="C:cytoplasm"/>
    <property type="evidence" value="ECO:0007669"/>
    <property type="project" value="UniProtKB-SubCell"/>
</dbReference>
<comment type="similarity">
    <text evidence="4">Belongs to the Maf family.</text>
</comment>
<dbReference type="GO" id="GO:0047429">
    <property type="term" value="F:nucleoside triphosphate diphosphatase activity"/>
    <property type="evidence" value="ECO:0007669"/>
    <property type="project" value="UniProtKB-EC"/>
</dbReference>
<comment type="caution">
    <text evidence="4">Lacks conserved residue(s) required for the propagation of feature annotation.</text>
</comment>
<protein>
    <recommendedName>
        <fullName evidence="4">Nucleoside triphosphate pyrophosphatase</fullName>
        <ecNumber evidence="4">3.6.1.9</ecNumber>
    </recommendedName>
    <alternativeName>
        <fullName evidence="4">Nucleotide pyrophosphatase</fullName>
        <shortName evidence="4">Nucleotide PPase</shortName>
    </alternativeName>
</protein>
<comment type="cofactor">
    <cofactor evidence="1 4">
        <name>a divalent metal cation</name>
        <dbReference type="ChEBI" id="CHEBI:60240"/>
    </cofactor>
</comment>
<evidence type="ECO:0000256" key="2">
    <source>
        <dbReference type="ARBA" id="ARBA00022801"/>
    </source>
</evidence>
<gene>
    <name evidence="5" type="ORF">LY56_01418</name>
</gene>
<dbReference type="GO" id="GO:0009117">
    <property type="term" value="P:nucleotide metabolic process"/>
    <property type="evidence" value="ECO:0007669"/>
    <property type="project" value="UniProtKB-KW"/>
</dbReference>
<keyword evidence="4" id="KW-0963">Cytoplasm</keyword>
<evidence type="ECO:0000256" key="1">
    <source>
        <dbReference type="ARBA" id="ARBA00001968"/>
    </source>
</evidence>
<reference evidence="5 6" key="1">
    <citation type="submission" date="2018-06" db="EMBL/GenBank/DDBJ databases">
        <title>Genomic Encyclopedia of Archaeal and Bacterial Type Strains, Phase II (KMG-II): from individual species to whole genera.</title>
        <authorList>
            <person name="Goeker M."/>
        </authorList>
    </citation>
    <scope>NUCLEOTIDE SEQUENCE [LARGE SCALE GENOMIC DNA]</scope>
    <source>
        <strain evidence="5 6">DSM 13087</strain>
    </source>
</reference>
<comment type="catalytic activity">
    <reaction evidence="4">
        <text>a 2'-deoxyribonucleoside 5'-triphosphate + H2O = a 2'-deoxyribonucleoside 5'-phosphate + diphosphate + H(+)</text>
        <dbReference type="Rhea" id="RHEA:44644"/>
        <dbReference type="ChEBI" id="CHEBI:15377"/>
        <dbReference type="ChEBI" id="CHEBI:15378"/>
        <dbReference type="ChEBI" id="CHEBI:33019"/>
        <dbReference type="ChEBI" id="CHEBI:61560"/>
        <dbReference type="ChEBI" id="CHEBI:65317"/>
        <dbReference type="EC" id="3.6.1.9"/>
    </reaction>
</comment>
<sequence>MHSVGGSGYPVWIDARVDLQRQAQHASTCFGGGYPAELPSLIGTLEHKVIHMVLVLASGSEIRRQMLEQAGVQPEICVARVDETAIIASLLAEEASPRDIADTLAEAKARKVSGRMAGCLVLGCDQVLAHKGAILEKPPSIDAARDQLRLLRGGTHQLLSAAVLYEDGKPVWRHVGVARLVMRNFSDRYMEAYLARNWPAIGTSVGGYKLEEEGVRLFAQIQGDYFTILGLPLLELLNYLALRGEIEG</sequence>
<comment type="subcellular location">
    <subcellularLocation>
        <location evidence="4">Cytoplasm</location>
    </subcellularLocation>
</comment>
<keyword evidence="6" id="KW-1185">Reference proteome</keyword>
<name>A0A2W7QPP7_9RHOB</name>
<dbReference type="CDD" id="cd00555">
    <property type="entry name" value="Maf"/>
    <property type="match status" value="1"/>
</dbReference>
<feature type="active site" description="Proton acceptor" evidence="4">
    <location>
        <position position="125"/>
    </location>
</feature>
<dbReference type="EC" id="3.6.1.9" evidence="4"/>
<organism evidence="5 6">
    <name type="scientific">Roseinatronobacter thiooxidans</name>
    <dbReference type="NCBI Taxonomy" id="121821"/>
    <lineage>
        <taxon>Bacteria</taxon>
        <taxon>Pseudomonadati</taxon>
        <taxon>Pseudomonadota</taxon>
        <taxon>Alphaproteobacteria</taxon>
        <taxon>Rhodobacterales</taxon>
        <taxon>Paracoccaceae</taxon>
        <taxon>Roseinatronobacter</taxon>
    </lineage>
</organism>
<dbReference type="Proteomes" id="UP000249364">
    <property type="component" value="Unassembled WGS sequence"/>
</dbReference>
<dbReference type="STRING" id="121821.GCA_001870675_00207"/>
<dbReference type="SUPFAM" id="SSF52972">
    <property type="entry name" value="ITPase-like"/>
    <property type="match status" value="1"/>
</dbReference>
<comment type="catalytic activity">
    <reaction evidence="4">
        <text>a ribonucleoside 5'-triphosphate + H2O = a ribonucleoside 5'-phosphate + diphosphate + H(+)</text>
        <dbReference type="Rhea" id="RHEA:23996"/>
        <dbReference type="ChEBI" id="CHEBI:15377"/>
        <dbReference type="ChEBI" id="CHEBI:15378"/>
        <dbReference type="ChEBI" id="CHEBI:33019"/>
        <dbReference type="ChEBI" id="CHEBI:58043"/>
        <dbReference type="ChEBI" id="CHEBI:61557"/>
        <dbReference type="EC" id="3.6.1.9"/>
    </reaction>
</comment>
<proteinExistence type="inferred from homology"/>
<dbReference type="HAMAP" id="MF_00528">
    <property type="entry name" value="Maf"/>
    <property type="match status" value="1"/>
</dbReference>
<evidence type="ECO:0000313" key="6">
    <source>
        <dbReference type="Proteomes" id="UP000249364"/>
    </source>
</evidence>
<comment type="function">
    <text evidence="4">Nucleoside triphosphate pyrophosphatase. May have a dual role in cell division arrest and in preventing the incorporation of modified nucleotides into cellular nucleic acids.</text>
</comment>
<dbReference type="Pfam" id="PF02545">
    <property type="entry name" value="Maf"/>
    <property type="match status" value="1"/>
</dbReference>
<dbReference type="Gene3D" id="3.90.950.10">
    <property type="match status" value="1"/>
</dbReference>
<comment type="caution">
    <text evidence="5">The sequence shown here is derived from an EMBL/GenBank/DDBJ whole genome shotgun (WGS) entry which is preliminary data.</text>
</comment>
<dbReference type="PANTHER" id="PTHR43213">
    <property type="entry name" value="BIFUNCTIONAL DTTP/UTP PYROPHOSPHATASE/METHYLTRANSFERASE PROTEIN-RELATED"/>
    <property type="match status" value="1"/>
</dbReference>
<keyword evidence="3 4" id="KW-0546">Nucleotide metabolism</keyword>
<dbReference type="InterPro" id="IPR003697">
    <property type="entry name" value="Maf-like"/>
</dbReference>
<keyword evidence="2 4" id="KW-0378">Hydrolase</keyword>